<feature type="compositionally biased region" description="Basic and acidic residues" evidence="2">
    <location>
        <begin position="357"/>
        <end position="370"/>
    </location>
</feature>
<feature type="compositionally biased region" description="Basic and acidic residues" evidence="2">
    <location>
        <begin position="112"/>
        <end position="131"/>
    </location>
</feature>
<organism evidence="4 5">
    <name type="scientific">Arabidopsis thaliana x Arabidopsis arenosa</name>
    <dbReference type="NCBI Taxonomy" id="1240361"/>
    <lineage>
        <taxon>Eukaryota</taxon>
        <taxon>Viridiplantae</taxon>
        <taxon>Streptophyta</taxon>
        <taxon>Embryophyta</taxon>
        <taxon>Tracheophyta</taxon>
        <taxon>Spermatophyta</taxon>
        <taxon>Magnoliopsida</taxon>
        <taxon>eudicotyledons</taxon>
        <taxon>Gunneridae</taxon>
        <taxon>Pentapetalae</taxon>
        <taxon>rosids</taxon>
        <taxon>malvids</taxon>
        <taxon>Brassicales</taxon>
        <taxon>Brassicaceae</taxon>
        <taxon>Camelineae</taxon>
        <taxon>Arabidopsis</taxon>
    </lineage>
</organism>
<feature type="compositionally biased region" description="Polar residues" evidence="2">
    <location>
        <begin position="372"/>
        <end position="381"/>
    </location>
</feature>
<evidence type="ECO:0000313" key="5">
    <source>
        <dbReference type="Proteomes" id="UP000694240"/>
    </source>
</evidence>
<evidence type="ECO:0000313" key="4">
    <source>
        <dbReference type="EMBL" id="KAG7549907.1"/>
    </source>
</evidence>
<feature type="coiled-coil region" evidence="1">
    <location>
        <begin position="266"/>
        <end position="293"/>
    </location>
</feature>
<dbReference type="EMBL" id="JAEFBK010000011">
    <property type="protein sequence ID" value="KAG7549907.1"/>
    <property type="molecule type" value="Genomic_DNA"/>
</dbReference>
<name>A0A8T1YTW5_9BRAS</name>
<feature type="compositionally biased region" description="Polar residues" evidence="2">
    <location>
        <begin position="549"/>
        <end position="559"/>
    </location>
</feature>
<evidence type="ECO:0000256" key="1">
    <source>
        <dbReference type="SAM" id="Coils"/>
    </source>
</evidence>
<comment type="caution">
    <text evidence="4">The sequence shown here is derived from an EMBL/GenBank/DDBJ whole genome shotgun (WGS) entry which is preliminary data.</text>
</comment>
<dbReference type="SMART" id="SM01054">
    <property type="entry name" value="CaM_binding"/>
    <property type="match status" value="1"/>
</dbReference>
<dbReference type="InterPro" id="IPR012417">
    <property type="entry name" value="CaM-bd_dom_pln"/>
</dbReference>
<feature type="domain" description="Calmodulin-binding" evidence="3">
    <location>
        <begin position="419"/>
        <end position="533"/>
    </location>
</feature>
<evidence type="ECO:0000259" key="3">
    <source>
        <dbReference type="SMART" id="SM01054"/>
    </source>
</evidence>
<dbReference type="GO" id="GO:0005516">
    <property type="term" value="F:calmodulin binding"/>
    <property type="evidence" value="ECO:0007669"/>
    <property type="project" value="InterPro"/>
</dbReference>
<keyword evidence="5" id="KW-1185">Reference proteome</keyword>
<feature type="region of interest" description="Disordered" evidence="2">
    <location>
        <begin position="106"/>
        <end position="131"/>
    </location>
</feature>
<keyword evidence="1" id="KW-0175">Coiled coil</keyword>
<accession>A0A8T1YTW5</accession>
<dbReference type="AlphaFoldDB" id="A0A8T1YTW5"/>
<sequence length="559" mass="62698">MSEENISQVDDKCCLDDANPMEISVEAIPVVNDEVQGDDVLLPAAENNHANLRLYSTDKKTGKAQVQTRYRGNQTSSTHDLCKHGKRREEDLVIKPWKLVKKKNVESSGELGKGDTLRKSFENVSKPDKPSLQVAKREAASGIVKSCDGLKESETKSTSPSVSAVVRTVKKTNLDVKKVSRISENKNPKEDLSKNLKNKEKTKIDELVRCDDVLEKTNLDVKKVSRIGENKSSKQNLLKNKEKAKIDEPVRCDDVLEKTSLDAKKVSRISENKNSKEERLKNLKNKEKTNIDEPVISDDALEKTLYVVESSIEKKKKMSIKSVKSEMQQSSEKKILRSNGKKSLISASPSLSSFSEVVKESRVTRSDPRPIRQTTSRSKSGLSEKKQSGSANLVTNPETESKIRPKRIGLKVTPPPPAMKQQMNFKKGKVLEPKPDDSTTTSIKFKKRVVQEPKLRSDVNKKKKNLKDKREGVGKINGEGKREKVVLRHRKVEVKKKLQTLFNNVIEETVNKLEEVRKSKVKALVGAFETVISLQDNNRTSQKKKIKSKPTSSQVVEGG</sequence>
<gene>
    <name evidence="4" type="ORF">ISN45_Aa06g007490</name>
</gene>
<feature type="compositionally biased region" description="Low complexity" evidence="2">
    <location>
        <begin position="343"/>
        <end position="355"/>
    </location>
</feature>
<feature type="compositionally biased region" description="Polar residues" evidence="2">
    <location>
        <begin position="388"/>
        <end position="398"/>
    </location>
</feature>
<feature type="region of interest" description="Disordered" evidence="2">
    <location>
        <begin position="536"/>
        <end position="559"/>
    </location>
</feature>
<dbReference type="Proteomes" id="UP000694240">
    <property type="component" value="Chromosome 11"/>
</dbReference>
<proteinExistence type="predicted"/>
<dbReference type="Pfam" id="PF07839">
    <property type="entry name" value="CaM_binding"/>
    <property type="match status" value="1"/>
</dbReference>
<evidence type="ECO:0000256" key="2">
    <source>
        <dbReference type="SAM" id="MobiDB-lite"/>
    </source>
</evidence>
<dbReference type="PANTHER" id="PTHR33349">
    <property type="entry name" value="EMB|CAB62594.1"/>
    <property type="match status" value="1"/>
</dbReference>
<reference evidence="4 5" key="1">
    <citation type="submission" date="2020-12" db="EMBL/GenBank/DDBJ databases">
        <title>Concerted genomic and epigenomic changes stabilize Arabidopsis allopolyploids.</title>
        <authorList>
            <person name="Chen Z."/>
        </authorList>
    </citation>
    <scope>NUCLEOTIDE SEQUENCE [LARGE SCALE GENOMIC DNA]</scope>
    <source>
        <strain evidence="4">Allo738</strain>
        <tissue evidence="4">Leaf</tissue>
    </source>
</reference>
<protein>
    <submittedName>
        <fullName evidence="4">Calmodulin-binding domain plant</fullName>
    </submittedName>
</protein>
<dbReference type="PANTHER" id="PTHR33349:SF11">
    <property type="entry name" value="PLANT CALMODULIN-BINDING PROTEIN-LIKE PROTEIN"/>
    <property type="match status" value="1"/>
</dbReference>
<feature type="region of interest" description="Disordered" evidence="2">
    <location>
        <begin position="317"/>
        <end position="421"/>
    </location>
</feature>